<dbReference type="SUPFAM" id="SSF47954">
    <property type="entry name" value="Cyclin-like"/>
    <property type="match status" value="2"/>
</dbReference>
<keyword evidence="2 4" id="KW-0195">Cyclin</keyword>
<dbReference type="AlphaFoldDB" id="A0AAD5Q3C0"/>
<dbReference type="Pfam" id="PF00134">
    <property type="entry name" value="Cyclin_N"/>
    <property type="match status" value="1"/>
</dbReference>
<evidence type="ECO:0000313" key="9">
    <source>
        <dbReference type="Proteomes" id="UP001209570"/>
    </source>
</evidence>
<evidence type="ECO:0000256" key="2">
    <source>
        <dbReference type="ARBA" id="ARBA00023127"/>
    </source>
</evidence>
<reference evidence="8" key="1">
    <citation type="submission" date="2021-12" db="EMBL/GenBank/DDBJ databases">
        <title>Prjna785345.</title>
        <authorList>
            <person name="Rujirawat T."/>
            <person name="Krajaejun T."/>
        </authorList>
    </citation>
    <scope>NUCLEOTIDE SEQUENCE</scope>
    <source>
        <strain evidence="8">Pi057C3</strain>
    </source>
</reference>
<gene>
    <name evidence="8" type="ORF">P43SY_004006</name>
</gene>
<sequence length="283" mass="31558">MTTPLRARQPDKTAGTISKGAVGSRRPFRDITNASRSSTSATEITPKMRAILVDWLIEVHHSFRLKEETLFLAVNYLDRFLNAEPVARKELQLVGIGALFIAAKLEEIDPIEAADLVFVCDEAFRADEIVSMERRILQALRFDLIVPTTHAILDIFLQEAGVTRSVQLVAQLLAQHSLYHLNFSAAYTPSVLAAASLFAATCAVDGARPSSHWMQSFERLTSHSMMDVIDCSRDLCVVMASPSRRLAGLRRKFASKRFDRIVHPEQNAELLATLQTRLADLIQ</sequence>
<dbReference type="InterPro" id="IPR004367">
    <property type="entry name" value="Cyclin_C-dom"/>
</dbReference>
<dbReference type="SMART" id="SM01332">
    <property type="entry name" value="Cyclin_C"/>
    <property type="match status" value="1"/>
</dbReference>
<accession>A0AAD5Q3C0</accession>
<evidence type="ECO:0000256" key="1">
    <source>
        <dbReference type="ARBA" id="ARBA00022618"/>
    </source>
</evidence>
<dbReference type="PIRSF" id="PIRSF001771">
    <property type="entry name" value="Cyclin_A_B_D_E"/>
    <property type="match status" value="1"/>
</dbReference>
<keyword evidence="9" id="KW-1185">Reference proteome</keyword>
<organism evidence="8 9">
    <name type="scientific">Pythium insidiosum</name>
    <name type="common">Pythiosis disease agent</name>
    <dbReference type="NCBI Taxonomy" id="114742"/>
    <lineage>
        <taxon>Eukaryota</taxon>
        <taxon>Sar</taxon>
        <taxon>Stramenopiles</taxon>
        <taxon>Oomycota</taxon>
        <taxon>Peronosporomycetes</taxon>
        <taxon>Pythiales</taxon>
        <taxon>Pythiaceae</taxon>
        <taxon>Pythium</taxon>
    </lineage>
</organism>
<feature type="domain" description="Cyclin-like" evidence="6">
    <location>
        <begin position="54"/>
        <end position="138"/>
    </location>
</feature>
<evidence type="ECO:0000313" key="8">
    <source>
        <dbReference type="EMBL" id="KAJ0391470.1"/>
    </source>
</evidence>
<comment type="similarity">
    <text evidence="4">Belongs to the cyclin family.</text>
</comment>
<dbReference type="GO" id="GO:0016538">
    <property type="term" value="F:cyclin-dependent protein serine/threonine kinase regulator activity"/>
    <property type="evidence" value="ECO:0007669"/>
    <property type="project" value="InterPro"/>
</dbReference>
<dbReference type="GO" id="GO:0051301">
    <property type="term" value="P:cell division"/>
    <property type="evidence" value="ECO:0007669"/>
    <property type="project" value="UniProtKB-KW"/>
</dbReference>
<feature type="domain" description="Cyclin-like" evidence="6">
    <location>
        <begin position="151"/>
        <end position="237"/>
    </location>
</feature>
<feature type="region of interest" description="Disordered" evidence="5">
    <location>
        <begin position="1"/>
        <end position="23"/>
    </location>
</feature>
<dbReference type="FunFam" id="1.10.472.10:FF:000001">
    <property type="entry name" value="G2/mitotic-specific cyclin"/>
    <property type="match status" value="1"/>
</dbReference>
<dbReference type="InterPro" id="IPR006671">
    <property type="entry name" value="Cyclin_N"/>
</dbReference>
<dbReference type="PANTHER" id="PTHR10177">
    <property type="entry name" value="CYCLINS"/>
    <property type="match status" value="1"/>
</dbReference>
<evidence type="ECO:0000256" key="3">
    <source>
        <dbReference type="ARBA" id="ARBA00023306"/>
    </source>
</evidence>
<proteinExistence type="inferred from homology"/>
<dbReference type="InterPro" id="IPR046965">
    <property type="entry name" value="Cyclin_A/B-like"/>
</dbReference>
<keyword evidence="3" id="KW-0131">Cell cycle</keyword>
<dbReference type="InterPro" id="IPR036915">
    <property type="entry name" value="Cyclin-like_sf"/>
</dbReference>
<dbReference type="InterPro" id="IPR048258">
    <property type="entry name" value="Cyclins_cyclin-box"/>
</dbReference>
<comment type="caution">
    <text evidence="8">The sequence shown here is derived from an EMBL/GenBank/DDBJ whole genome shotgun (WGS) entry which is preliminary data.</text>
</comment>
<dbReference type="GO" id="GO:0044772">
    <property type="term" value="P:mitotic cell cycle phase transition"/>
    <property type="evidence" value="ECO:0007669"/>
    <property type="project" value="InterPro"/>
</dbReference>
<evidence type="ECO:0000256" key="4">
    <source>
        <dbReference type="RuleBase" id="RU000383"/>
    </source>
</evidence>
<dbReference type="Proteomes" id="UP001209570">
    <property type="component" value="Unassembled WGS sequence"/>
</dbReference>
<feature type="domain" description="Cyclin C-terminal" evidence="7">
    <location>
        <begin position="147"/>
        <end position="266"/>
    </location>
</feature>
<dbReference type="SMART" id="SM00385">
    <property type="entry name" value="CYCLIN"/>
    <property type="match status" value="2"/>
</dbReference>
<evidence type="ECO:0000259" key="6">
    <source>
        <dbReference type="SMART" id="SM00385"/>
    </source>
</evidence>
<keyword evidence="1" id="KW-0132">Cell division</keyword>
<evidence type="ECO:0008006" key="10">
    <source>
        <dbReference type="Google" id="ProtNLM"/>
    </source>
</evidence>
<dbReference type="Gene3D" id="1.10.472.10">
    <property type="entry name" value="Cyclin-like"/>
    <property type="match status" value="2"/>
</dbReference>
<evidence type="ECO:0000256" key="5">
    <source>
        <dbReference type="SAM" id="MobiDB-lite"/>
    </source>
</evidence>
<protein>
    <recommendedName>
        <fullName evidence="10">Cyclin N-terminal domain-containing protein</fullName>
    </recommendedName>
</protein>
<evidence type="ECO:0000259" key="7">
    <source>
        <dbReference type="SMART" id="SM01332"/>
    </source>
</evidence>
<dbReference type="PROSITE" id="PS00292">
    <property type="entry name" value="CYCLINS"/>
    <property type="match status" value="1"/>
</dbReference>
<dbReference type="EMBL" id="JAKCXM010001015">
    <property type="protein sequence ID" value="KAJ0391470.1"/>
    <property type="molecule type" value="Genomic_DNA"/>
</dbReference>
<dbReference type="Pfam" id="PF02984">
    <property type="entry name" value="Cyclin_C"/>
    <property type="match status" value="1"/>
</dbReference>
<dbReference type="InterPro" id="IPR013763">
    <property type="entry name" value="Cyclin-like_dom"/>
</dbReference>
<name>A0AAD5Q3C0_PYTIN</name>
<dbReference type="InterPro" id="IPR039361">
    <property type="entry name" value="Cyclin"/>
</dbReference>